<dbReference type="EMBL" id="BMMZ01000001">
    <property type="protein sequence ID" value="GGL48010.1"/>
    <property type="molecule type" value="Genomic_DNA"/>
</dbReference>
<proteinExistence type="predicted"/>
<reference evidence="1" key="2">
    <citation type="submission" date="2020-09" db="EMBL/GenBank/DDBJ databases">
        <authorList>
            <person name="Sun Q."/>
            <person name="Zhou Y."/>
        </authorList>
    </citation>
    <scope>NUCLEOTIDE SEQUENCE</scope>
    <source>
        <strain evidence="1">CGMCC 4.7306</strain>
    </source>
</reference>
<dbReference type="Gene3D" id="3.40.50.300">
    <property type="entry name" value="P-loop containing nucleotide triphosphate hydrolases"/>
    <property type="match status" value="1"/>
</dbReference>
<evidence type="ECO:0000313" key="1">
    <source>
        <dbReference type="EMBL" id="GGL48010.1"/>
    </source>
</evidence>
<dbReference type="InterPro" id="IPR027417">
    <property type="entry name" value="P-loop_NTPase"/>
</dbReference>
<protein>
    <recommendedName>
        <fullName evidence="3">Sulfotransferase family protein</fullName>
    </recommendedName>
</protein>
<dbReference type="SUPFAM" id="SSF52540">
    <property type="entry name" value="P-loop containing nucleoside triphosphate hydrolases"/>
    <property type="match status" value="1"/>
</dbReference>
<accession>A0A917S018</accession>
<dbReference type="AlphaFoldDB" id="A0A917S018"/>
<keyword evidence="2" id="KW-1185">Reference proteome</keyword>
<gene>
    <name evidence="1" type="ORF">GCM10011575_02360</name>
</gene>
<comment type="caution">
    <text evidence="1">The sequence shown here is derived from an EMBL/GenBank/DDBJ whole genome shotgun (WGS) entry which is preliminary data.</text>
</comment>
<dbReference type="RefSeq" id="WP_188893342.1">
    <property type="nucleotide sequence ID" value="NZ_BMMZ01000001.1"/>
</dbReference>
<evidence type="ECO:0008006" key="3">
    <source>
        <dbReference type="Google" id="ProtNLM"/>
    </source>
</evidence>
<reference evidence="1" key="1">
    <citation type="journal article" date="2014" name="Int. J. Syst. Evol. Microbiol.">
        <title>Complete genome sequence of Corynebacterium casei LMG S-19264T (=DSM 44701T), isolated from a smear-ripened cheese.</title>
        <authorList>
            <consortium name="US DOE Joint Genome Institute (JGI-PGF)"/>
            <person name="Walter F."/>
            <person name="Albersmeier A."/>
            <person name="Kalinowski J."/>
            <person name="Ruckert C."/>
        </authorList>
    </citation>
    <scope>NUCLEOTIDE SEQUENCE</scope>
    <source>
        <strain evidence="1">CGMCC 4.7306</strain>
    </source>
</reference>
<sequence>MTAPVPVGTRLLHIGLPKTGTTTLQRGAAVNRAQLLGQGVCYPGTAFNHRDPVAALMRRPLGWRDRGAVVHHRSLWDGLLAELRESRADRAFISHEFICESDDRQAERFRGELGDRLHVAVTLRGFADLLASNWQQAVKAGHTGGFEQWLQSVLKRRKGPTVGTFYRRNDQAAIIKRWTELVGPENVTVVIVDKTNPDLLTESFEDLLGLRRGTMATRPVGGYAANRGLSAPEVELVRQVNMIMHTQRYDWHRYTSLVRHGLIARIQENRRPLPGEPSPQLPAWAARVALRRAREYAEQLQASGCRVIGDPAALTAPVRTVDAVVQPTELPLDAVVEGIAGVLSAADGLGPFFDHAADGLERRQARDALLERVLDPGTTRRVLNAYRATRHLPLRALGVAAGARFIDRAVRTITRK</sequence>
<evidence type="ECO:0000313" key="2">
    <source>
        <dbReference type="Proteomes" id="UP000613840"/>
    </source>
</evidence>
<dbReference type="Proteomes" id="UP000613840">
    <property type="component" value="Unassembled WGS sequence"/>
</dbReference>
<name>A0A917S018_9ACTN</name>
<organism evidence="1 2">
    <name type="scientific">Microlunatus endophyticus</name>
    <dbReference type="NCBI Taxonomy" id="1716077"/>
    <lineage>
        <taxon>Bacteria</taxon>
        <taxon>Bacillati</taxon>
        <taxon>Actinomycetota</taxon>
        <taxon>Actinomycetes</taxon>
        <taxon>Propionibacteriales</taxon>
        <taxon>Propionibacteriaceae</taxon>
        <taxon>Microlunatus</taxon>
    </lineage>
</organism>